<dbReference type="InterPro" id="IPR046526">
    <property type="entry name" value="DUF6591"/>
</dbReference>
<sequence>MRKDYKEAMDSYEEFMNEYCDFIKKFDQWGGEDLNDAEFAYYMEVQTRAYERLAEAAY</sequence>
<dbReference type="EMBL" id="CP060633">
    <property type="protein sequence ID" value="QNM03004.1"/>
    <property type="molecule type" value="Genomic_DNA"/>
</dbReference>
<proteinExistence type="predicted"/>
<name>A0A7G9FWS2_9FIRM</name>
<dbReference type="AlphaFoldDB" id="A0A7G9FWS2"/>
<dbReference type="Proteomes" id="UP000515981">
    <property type="component" value="Chromosome"/>
</dbReference>
<gene>
    <name evidence="2" type="ORF">H9Q77_02230</name>
</gene>
<feature type="domain" description="DUF6591" evidence="1">
    <location>
        <begin position="1"/>
        <end position="27"/>
    </location>
</feature>
<evidence type="ECO:0000313" key="3">
    <source>
        <dbReference type="Proteomes" id="UP000515981"/>
    </source>
</evidence>
<reference evidence="2 3" key="1">
    <citation type="submission" date="2020-08" db="EMBL/GenBank/DDBJ databases">
        <authorList>
            <person name="Liu C."/>
            <person name="Sun Q."/>
        </authorList>
    </citation>
    <scope>NUCLEOTIDE SEQUENCE [LARGE SCALE GENOMIC DNA]</scope>
    <source>
        <strain evidence="2 3">NSJ-8</strain>
    </source>
</reference>
<dbReference type="KEGG" id="ssun:H9Q77_02230"/>
<accession>A0A7G9FWS2</accession>
<organism evidence="2 3">
    <name type="scientific">Simiaoa sunii</name>
    <dbReference type="NCBI Taxonomy" id="2763672"/>
    <lineage>
        <taxon>Bacteria</taxon>
        <taxon>Bacillati</taxon>
        <taxon>Bacillota</taxon>
        <taxon>Clostridia</taxon>
        <taxon>Lachnospirales</taxon>
        <taxon>Lachnospiraceae</taxon>
        <taxon>Simiaoa</taxon>
    </lineage>
</organism>
<evidence type="ECO:0000259" key="1">
    <source>
        <dbReference type="Pfam" id="PF20234"/>
    </source>
</evidence>
<keyword evidence="3" id="KW-1185">Reference proteome</keyword>
<evidence type="ECO:0000313" key="2">
    <source>
        <dbReference type="EMBL" id="QNM03004.1"/>
    </source>
</evidence>
<dbReference type="Pfam" id="PF20234">
    <property type="entry name" value="DUF6591"/>
    <property type="match status" value="1"/>
</dbReference>
<protein>
    <recommendedName>
        <fullName evidence="1">DUF6591 domain-containing protein</fullName>
    </recommendedName>
</protein>